<dbReference type="SUPFAM" id="SSF56935">
    <property type="entry name" value="Porins"/>
    <property type="match status" value="1"/>
</dbReference>
<accession>A0A9D9GYS1</accession>
<keyword evidence="3 9" id="KW-1134">Transmembrane beta strand</keyword>
<comment type="caution">
    <text evidence="11">The sequence shown here is derived from an EMBL/GenBank/DDBJ whole genome shotgun (WGS) entry which is preliminary data.</text>
</comment>
<dbReference type="Pfam" id="PF07715">
    <property type="entry name" value="Plug"/>
    <property type="match status" value="1"/>
</dbReference>
<evidence type="ECO:0000256" key="1">
    <source>
        <dbReference type="ARBA" id="ARBA00004571"/>
    </source>
</evidence>
<dbReference type="GO" id="GO:0015344">
    <property type="term" value="F:siderophore uptake transmembrane transporter activity"/>
    <property type="evidence" value="ECO:0007669"/>
    <property type="project" value="TreeGrafter"/>
</dbReference>
<feature type="domain" description="TonB-dependent receptor plug" evidence="10">
    <location>
        <begin position="23"/>
        <end position="131"/>
    </location>
</feature>
<organism evidence="11 12">
    <name type="scientific">Candidatus Egerieousia excrementavium</name>
    <dbReference type="NCBI Taxonomy" id="2840778"/>
    <lineage>
        <taxon>Bacteria</taxon>
        <taxon>Pseudomonadati</taxon>
        <taxon>Bacteroidota</taxon>
        <taxon>Bacteroidia</taxon>
        <taxon>Bacteroidales</taxon>
        <taxon>Candidatus Egerieousia</taxon>
    </lineage>
</organism>
<evidence type="ECO:0000259" key="10">
    <source>
        <dbReference type="Pfam" id="PF07715"/>
    </source>
</evidence>
<feature type="non-terminal residue" evidence="11">
    <location>
        <position position="1"/>
    </location>
</feature>
<keyword evidence="8 9" id="KW-0998">Cell outer membrane</keyword>
<reference evidence="11" key="2">
    <citation type="journal article" date="2021" name="PeerJ">
        <title>Extensive microbial diversity within the chicken gut microbiome revealed by metagenomics and culture.</title>
        <authorList>
            <person name="Gilroy R."/>
            <person name="Ravi A."/>
            <person name="Getino M."/>
            <person name="Pursley I."/>
            <person name="Horton D.L."/>
            <person name="Alikhan N.F."/>
            <person name="Baker D."/>
            <person name="Gharbi K."/>
            <person name="Hall N."/>
            <person name="Watson M."/>
            <person name="Adriaenssens E.M."/>
            <person name="Foster-Nyarko E."/>
            <person name="Jarju S."/>
            <person name="Secka A."/>
            <person name="Antonio M."/>
            <person name="Oren A."/>
            <person name="Chaudhuri R.R."/>
            <person name="La Ragione R."/>
            <person name="Hildebrand F."/>
            <person name="Pallen M.J."/>
        </authorList>
    </citation>
    <scope>NUCLEOTIDE SEQUENCE</scope>
    <source>
        <strain evidence="11">15467</strain>
    </source>
</reference>
<evidence type="ECO:0000256" key="7">
    <source>
        <dbReference type="ARBA" id="ARBA00023136"/>
    </source>
</evidence>
<dbReference type="InterPro" id="IPR037066">
    <property type="entry name" value="Plug_dom_sf"/>
</dbReference>
<dbReference type="Gene3D" id="2.40.170.20">
    <property type="entry name" value="TonB-dependent receptor, beta-barrel domain"/>
    <property type="match status" value="1"/>
</dbReference>
<dbReference type="InterPro" id="IPR036942">
    <property type="entry name" value="Beta-barrel_TonB_sf"/>
</dbReference>
<reference evidence="11" key="1">
    <citation type="submission" date="2020-10" db="EMBL/GenBank/DDBJ databases">
        <authorList>
            <person name="Gilroy R."/>
        </authorList>
    </citation>
    <scope>NUCLEOTIDE SEQUENCE</scope>
    <source>
        <strain evidence="11">15467</strain>
    </source>
</reference>
<keyword evidence="5" id="KW-0732">Signal</keyword>
<evidence type="ECO:0000313" key="12">
    <source>
        <dbReference type="Proteomes" id="UP000823635"/>
    </source>
</evidence>
<evidence type="ECO:0000256" key="6">
    <source>
        <dbReference type="ARBA" id="ARBA00023077"/>
    </source>
</evidence>
<evidence type="ECO:0000256" key="3">
    <source>
        <dbReference type="ARBA" id="ARBA00022452"/>
    </source>
</evidence>
<keyword evidence="6" id="KW-0798">TonB box</keyword>
<dbReference type="Gene3D" id="2.170.130.10">
    <property type="entry name" value="TonB-dependent receptor, plug domain"/>
    <property type="match status" value="1"/>
</dbReference>
<dbReference type="PANTHER" id="PTHR30069:SF29">
    <property type="entry name" value="HEMOGLOBIN AND HEMOGLOBIN-HAPTOGLOBIN-BINDING PROTEIN 1-RELATED"/>
    <property type="match status" value="1"/>
</dbReference>
<dbReference type="Proteomes" id="UP000823635">
    <property type="component" value="Unassembled WGS sequence"/>
</dbReference>
<evidence type="ECO:0000256" key="8">
    <source>
        <dbReference type="ARBA" id="ARBA00023237"/>
    </source>
</evidence>
<proteinExistence type="inferred from homology"/>
<evidence type="ECO:0000256" key="5">
    <source>
        <dbReference type="ARBA" id="ARBA00022729"/>
    </source>
</evidence>
<dbReference type="EMBL" id="JADINB010000104">
    <property type="protein sequence ID" value="MBO8429217.1"/>
    <property type="molecule type" value="Genomic_DNA"/>
</dbReference>
<dbReference type="PANTHER" id="PTHR30069">
    <property type="entry name" value="TONB-DEPENDENT OUTER MEMBRANE RECEPTOR"/>
    <property type="match status" value="1"/>
</dbReference>
<sequence length="768" mass="86085">DEADTTAILLDEITVSAGIRNTRTSPLRLTSIDEKDIKVKSAGKTFTELLKEIPGVYATPETGSFGDAKINIRGFQQENISVLLNGIPISGLTSGSMFWNNWLGLTDATSTIQLQKGIGASMLSDNSVGGTINIITKSPMKESSFEAGYSYTDYQLSKGYFSYNSGEIGNGWGISLTGSYLWGHGYVECTDASAGAYMLSISKRINGRHSLLFTALGGPERHQQRSQRITYAEMEQYGRGYSKNWGFYRKENGRLVQKSISENNYFKPYFTLNHFYTNNSNLKINSAAYLAIGNGGGVWTESKGNRIISYQKDGHIDWDTIIAQNKAAAERGESAQNILSDYMAGHIQFGVLTSAIWDLNEHLSLEGGLHYQLYNTWEKEKITDLLGGDFWYEDYQNNSLAGVNGRNPIKGVGDYIRTDNGKNHNYGTLYASMVYKKNRFIVNAGASLYGALTRRWDKYNYTEGNYYSKAATGIGGSFKAGVLYKMDMKQSFYLNAAAYSRIPYSNVYFSSGNNRISEGVKNEKNLLGELGYRFVHHRGAVEATFYGAYWFNKSIMSDAYRQLEEDACRYMITGLNALHYGIEIEGHYYMATWAKITANASIGSWKWKNDVHASIYDDYSGQTIDEVNVYSDGLPVGDAPQTQIGAAVEITPFKYLASSAFRQISNLAITADWQFCDRYWADFEPDSRTEPDDNAAPYRIPSYHIVNLSVRNTFKFNKFDMSVFFTLNNLSNSRYIVRGLDGADHNRETFTGYWGAPRNLVMGISLNF</sequence>
<dbReference type="GO" id="GO:0009279">
    <property type="term" value="C:cell outer membrane"/>
    <property type="evidence" value="ECO:0007669"/>
    <property type="project" value="UniProtKB-SubCell"/>
</dbReference>
<dbReference type="InterPro" id="IPR012910">
    <property type="entry name" value="Plug_dom"/>
</dbReference>
<gene>
    <name evidence="11" type="ORF">IAC68_04715</name>
</gene>
<keyword evidence="4 9" id="KW-0812">Transmembrane</keyword>
<comment type="similarity">
    <text evidence="9">Belongs to the TonB-dependent receptor family.</text>
</comment>
<dbReference type="InterPro" id="IPR039426">
    <property type="entry name" value="TonB-dep_rcpt-like"/>
</dbReference>
<dbReference type="PROSITE" id="PS52016">
    <property type="entry name" value="TONB_DEPENDENT_REC_3"/>
    <property type="match status" value="1"/>
</dbReference>
<dbReference type="PROSITE" id="PS01156">
    <property type="entry name" value="TONB_DEPENDENT_REC_2"/>
    <property type="match status" value="1"/>
</dbReference>
<protein>
    <submittedName>
        <fullName evidence="11">TonB-dependent receptor plug domain-containing protein</fullName>
    </submittedName>
</protein>
<evidence type="ECO:0000313" key="11">
    <source>
        <dbReference type="EMBL" id="MBO8429217.1"/>
    </source>
</evidence>
<evidence type="ECO:0000256" key="2">
    <source>
        <dbReference type="ARBA" id="ARBA00022448"/>
    </source>
</evidence>
<dbReference type="GO" id="GO:0044718">
    <property type="term" value="P:siderophore transmembrane transport"/>
    <property type="evidence" value="ECO:0007669"/>
    <property type="project" value="TreeGrafter"/>
</dbReference>
<evidence type="ECO:0000256" key="4">
    <source>
        <dbReference type="ARBA" id="ARBA00022692"/>
    </source>
</evidence>
<keyword evidence="11" id="KW-0675">Receptor</keyword>
<evidence type="ECO:0000256" key="9">
    <source>
        <dbReference type="PROSITE-ProRule" id="PRU01360"/>
    </source>
</evidence>
<keyword evidence="7 9" id="KW-0472">Membrane</keyword>
<dbReference type="AlphaFoldDB" id="A0A9D9GYS1"/>
<comment type="subcellular location">
    <subcellularLocation>
        <location evidence="1 9">Cell outer membrane</location>
        <topology evidence="1 9">Multi-pass membrane protein</topology>
    </subcellularLocation>
</comment>
<keyword evidence="2 9" id="KW-0813">Transport</keyword>
<name>A0A9D9GYS1_9BACT</name>
<dbReference type="InterPro" id="IPR010917">
    <property type="entry name" value="TonB_rcpt_CS"/>
</dbReference>